<dbReference type="PANTHER" id="PTHR13483">
    <property type="entry name" value="BOX C_D SNORNA PROTEIN 1-RELATED"/>
    <property type="match status" value="1"/>
</dbReference>
<dbReference type="PANTHER" id="PTHR13483:SF11">
    <property type="entry name" value="ZINC FINGER HIT DOMAIN-CONTAINING PROTEIN 3"/>
    <property type="match status" value="1"/>
</dbReference>
<feature type="region of interest" description="Disordered" evidence="1">
    <location>
        <begin position="69"/>
        <end position="101"/>
    </location>
</feature>
<dbReference type="GO" id="GO:0000492">
    <property type="term" value="P:box C/D snoRNP assembly"/>
    <property type="evidence" value="ECO:0007669"/>
    <property type="project" value="TreeGrafter"/>
</dbReference>
<protein>
    <recommendedName>
        <fullName evidence="2">BCD1 alpha/beta domain-containing protein</fullName>
    </recommendedName>
</protein>
<dbReference type="STRING" id="1408157.A0A1J7IHD7"/>
<evidence type="ECO:0000313" key="4">
    <source>
        <dbReference type="Proteomes" id="UP000182658"/>
    </source>
</evidence>
<gene>
    <name evidence="3" type="ORF">CONLIGDRAFT_633475</name>
</gene>
<feature type="compositionally biased region" description="Basic and acidic residues" evidence="1">
    <location>
        <begin position="284"/>
        <end position="295"/>
    </location>
</feature>
<dbReference type="GO" id="GO:0070761">
    <property type="term" value="C:pre-snoRNP complex"/>
    <property type="evidence" value="ECO:0007669"/>
    <property type="project" value="TreeGrafter"/>
</dbReference>
<dbReference type="AlphaFoldDB" id="A0A1J7IHD7"/>
<dbReference type="EMBL" id="KV875099">
    <property type="protein sequence ID" value="OIW27143.1"/>
    <property type="molecule type" value="Genomic_DNA"/>
</dbReference>
<evidence type="ECO:0000259" key="2">
    <source>
        <dbReference type="Pfam" id="PF25790"/>
    </source>
</evidence>
<dbReference type="Proteomes" id="UP000182658">
    <property type="component" value="Unassembled WGS sequence"/>
</dbReference>
<feature type="region of interest" description="Disordered" evidence="1">
    <location>
        <begin position="336"/>
        <end position="369"/>
    </location>
</feature>
<dbReference type="GO" id="GO:0048254">
    <property type="term" value="P:snoRNA localization"/>
    <property type="evidence" value="ECO:0007669"/>
    <property type="project" value="TreeGrafter"/>
</dbReference>
<reference evidence="3 4" key="1">
    <citation type="submission" date="2016-10" db="EMBL/GenBank/DDBJ databases">
        <title>Draft genome sequence of Coniochaeta ligniaria NRRL30616, a lignocellulolytic fungus for bioabatement of inhibitors in plant biomass hydrolysates.</title>
        <authorList>
            <consortium name="DOE Joint Genome Institute"/>
            <person name="Jimenez D.J."/>
            <person name="Hector R.E."/>
            <person name="Riley R."/>
            <person name="Sun H."/>
            <person name="Grigoriev I.V."/>
            <person name="Van Elsas J.D."/>
            <person name="Nichols N.N."/>
        </authorList>
    </citation>
    <scope>NUCLEOTIDE SEQUENCE [LARGE SCALE GENOMIC DNA]</scope>
    <source>
        <strain evidence="3 4">NRRL 30616</strain>
    </source>
</reference>
<dbReference type="InParanoid" id="A0A1J7IHD7"/>
<feature type="domain" description="BCD1 alpha/beta" evidence="2">
    <location>
        <begin position="1"/>
        <end position="78"/>
    </location>
</feature>
<evidence type="ECO:0000256" key="1">
    <source>
        <dbReference type="SAM" id="MobiDB-lite"/>
    </source>
</evidence>
<feature type="region of interest" description="Disordered" evidence="1">
    <location>
        <begin position="215"/>
        <end position="315"/>
    </location>
</feature>
<feature type="compositionally biased region" description="Acidic residues" evidence="1">
    <location>
        <begin position="296"/>
        <end position="314"/>
    </location>
</feature>
<feature type="domain" description="BCD1 alpha/beta" evidence="2">
    <location>
        <begin position="99"/>
        <end position="209"/>
    </location>
</feature>
<evidence type="ECO:0000313" key="3">
    <source>
        <dbReference type="EMBL" id="OIW27143.1"/>
    </source>
</evidence>
<accession>A0A1J7IHD7</accession>
<keyword evidence="4" id="KW-1185">Reference proteome</keyword>
<dbReference type="GO" id="GO:0005634">
    <property type="term" value="C:nucleus"/>
    <property type="evidence" value="ECO:0007669"/>
    <property type="project" value="TreeGrafter"/>
</dbReference>
<sequence>MPKGLSRQKENKTAWNRRTGTVNWQVEWLLFGVDRTDSEDGGPTTRICHKALDEKPLYQALAESLEWEQSAAQKRKRAREDGDPVDDDDEPPNKKIKTTRKQRAVQHVEAMIPSQDSVLSTWSVSEYTMQCTVAGQWSQTSSEPSVPKSSDEEAAELAKLRFLLYKPATPDDPSKGLIPLTARDTLVEALSGRTIIEFPTVYVLRPDAALPEGLTLASTERRSRDEESESGDDAKASASNRAPLRKNRTFEKPVRSAADFDPTSANRAPLRNNRLSGRRGGGGSHDRPPQKHVEPVPDDVDDVEEGELNSEGEEVYNARRAMDMVTASIIADAHSFGHGHDAGLVGRSETEVSGPARGLVDYGSDSEAE</sequence>
<dbReference type="InterPro" id="IPR057721">
    <property type="entry name" value="BCD1_alpha/beta"/>
</dbReference>
<proteinExistence type="predicted"/>
<dbReference type="OrthoDB" id="272357at2759"/>
<organism evidence="3 4">
    <name type="scientific">Coniochaeta ligniaria NRRL 30616</name>
    <dbReference type="NCBI Taxonomy" id="1408157"/>
    <lineage>
        <taxon>Eukaryota</taxon>
        <taxon>Fungi</taxon>
        <taxon>Dikarya</taxon>
        <taxon>Ascomycota</taxon>
        <taxon>Pezizomycotina</taxon>
        <taxon>Sordariomycetes</taxon>
        <taxon>Sordariomycetidae</taxon>
        <taxon>Coniochaetales</taxon>
        <taxon>Coniochaetaceae</taxon>
        <taxon>Coniochaeta</taxon>
    </lineage>
</organism>
<dbReference type="Pfam" id="PF25790">
    <property type="entry name" value="BCD1"/>
    <property type="match status" value="2"/>
</dbReference>
<dbReference type="GO" id="GO:0000463">
    <property type="term" value="P:maturation of LSU-rRNA from tricistronic rRNA transcript (SSU-rRNA, 5.8S rRNA, LSU-rRNA)"/>
    <property type="evidence" value="ECO:0007669"/>
    <property type="project" value="TreeGrafter"/>
</dbReference>
<name>A0A1J7IHD7_9PEZI</name>
<dbReference type="InterPro" id="IPR051639">
    <property type="entry name" value="BCD1"/>
</dbReference>